<evidence type="ECO:0000256" key="7">
    <source>
        <dbReference type="SAM" id="SignalP"/>
    </source>
</evidence>
<dbReference type="Pfam" id="PF07886">
    <property type="entry name" value="BA14K"/>
    <property type="match status" value="1"/>
</dbReference>
<dbReference type="RefSeq" id="WP_052016231.1">
    <property type="nucleotide sequence ID" value="NZ_JAKETQ010000001.1"/>
</dbReference>
<keyword evidence="4" id="KW-1003">Cell membrane</keyword>
<evidence type="ECO:0000256" key="1">
    <source>
        <dbReference type="ARBA" id="ARBA00004167"/>
    </source>
</evidence>
<dbReference type="EMBL" id="JALAZD010000001">
    <property type="protein sequence ID" value="MCI0126770.1"/>
    <property type="molecule type" value="Genomic_DNA"/>
</dbReference>
<feature type="signal peptide" evidence="7">
    <location>
        <begin position="1"/>
        <end position="27"/>
    </location>
</feature>
<keyword evidence="9" id="KW-1185">Reference proteome</keyword>
<reference evidence="8" key="1">
    <citation type="submission" date="2022-03" db="EMBL/GenBank/DDBJ databases">
        <title>The complete genome sequence of a Methyloterrigena soli.</title>
        <authorList>
            <person name="Zi Z."/>
        </authorList>
    </citation>
    <scope>NUCLEOTIDE SEQUENCE</scope>
    <source>
        <strain evidence="8">M48</strain>
    </source>
</reference>
<proteinExistence type="inferred from homology"/>
<comment type="similarity">
    <text evidence="2">Belongs to the BA14k family.</text>
</comment>
<keyword evidence="5" id="KW-0430">Lectin</keyword>
<organism evidence="8 9">
    <name type="scientific">Paradevosia shaoguanensis</name>
    <dbReference type="NCBI Taxonomy" id="1335043"/>
    <lineage>
        <taxon>Bacteria</taxon>
        <taxon>Pseudomonadati</taxon>
        <taxon>Pseudomonadota</taxon>
        <taxon>Alphaproteobacteria</taxon>
        <taxon>Hyphomicrobiales</taxon>
        <taxon>Devosiaceae</taxon>
        <taxon>Paradevosia</taxon>
    </lineage>
</organism>
<comment type="function">
    <text evidence="6">Has immunoglobulin-binding and hemagglutination properties, and can bind to mannose. Essential for virulence. May be involved in LPS biosynthesis or polysaccharide transport.</text>
</comment>
<evidence type="ECO:0000313" key="8">
    <source>
        <dbReference type="EMBL" id="MCI0126770.1"/>
    </source>
</evidence>
<dbReference type="InterPro" id="IPR012413">
    <property type="entry name" value="BA14K"/>
</dbReference>
<name>A0AA41QLM7_9HYPH</name>
<keyword evidence="7" id="KW-0732">Signal</keyword>
<sequence length="138" mass="15358">MKPVIASIAVALATASMALVSATPVAAQGYGDRYRYVQRYCDRFPNDPDCYDFGRQGHRWDNRRYNQWYYSHYNNGADAAIAGIFGLVAGAIASGAFNSRNPVVSSGHVQRCSARFKSYDPRSDTYLGYDGRRHACNL</sequence>
<evidence type="ECO:0000256" key="5">
    <source>
        <dbReference type="ARBA" id="ARBA00022734"/>
    </source>
</evidence>
<dbReference type="GO" id="GO:0030246">
    <property type="term" value="F:carbohydrate binding"/>
    <property type="evidence" value="ECO:0007669"/>
    <property type="project" value="UniProtKB-KW"/>
</dbReference>
<accession>A0AA41QLM7</accession>
<dbReference type="GO" id="GO:0016020">
    <property type="term" value="C:membrane"/>
    <property type="evidence" value="ECO:0007669"/>
    <property type="project" value="UniProtKB-SubCell"/>
</dbReference>
<evidence type="ECO:0000256" key="4">
    <source>
        <dbReference type="ARBA" id="ARBA00022475"/>
    </source>
</evidence>
<protein>
    <recommendedName>
        <fullName evidence="3">Lectin-like protein BA14k</fullName>
    </recommendedName>
</protein>
<feature type="chain" id="PRO_5041427263" description="Lectin-like protein BA14k" evidence="7">
    <location>
        <begin position="28"/>
        <end position="138"/>
    </location>
</feature>
<comment type="caution">
    <text evidence="8">The sequence shown here is derived from an EMBL/GenBank/DDBJ whole genome shotgun (WGS) entry which is preliminary data.</text>
</comment>
<keyword evidence="4" id="KW-0472">Membrane</keyword>
<dbReference type="AlphaFoldDB" id="A0AA41QLM7"/>
<gene>
    <name evidence="8" type="ORF">ML536_08015</name>
</gene>
<evidence type="ECO:0000313" key="9">
    <source>
        <dbReference type="Proteomes" id="UP001156140"/>
    </source>
</evidence>
<evidence type="ECO:0000256" key="3">
    <source>
        <dbReference type="ARBA" id="ARBA00020552"/>
    </source>
</evidence>
<evidence type="ECO:0000256" key="6">
    <source>
        <dbReference type="ARBA" id="ARBA00025321"/>
    </source>
</evidence>
<dbReference type="Proteomes" id="UP001156140">
    <property type="component" value="Unassembled WGS sequence"/>
</dbReference>
<comment type="subcellular location">
    <subcellularLocation>
        <location evidence="1">Membrane</location>
        <topology evidence="1">Single-pass membrane protein</topology>
    </subcellularLocation>
</comment>
<evidence type="ECO:0000256" key="2">
    <source>
        <dbReference type="ARBA" id="ARBA00010270"/>
    </source>
</evidence>